<evidence type="ECO:0000256" key="4">
    <source>
        <dbReference type="ARBA" id="ARBA00022670"/>
    </source>
</evidence>
<reference evidence="11 12" key="1">
    <citation type="submission" date="2023-10" db="EMBL/GenBank/DDBJ databases">
        <title>Holzapfeliella saturejae sp. nov. isolated from Satureja montana flowers.</title>
        <authorList>
            <person name="Alcantara C."/>
            <person name="Zuniga M."/>
            <person name="Landete J.M."/>
            <person name="Monedero V."/>
        </authorList>
    </citation>
    <scope>NUCLEOTIDE SEQUENCE [LARGE SCALE GENOMIC DNA]</scope>
    <source>
        <strain evidence="11 12">He02</strain>
    </source>
</reference>
<sequence>MKYNDLTSRFLSYVKQNTRSDENSTTVPSTKRQVDFLNNLKAELEEIGLSDIFYNEKNGYLTATIEATTEKEVPTIGFISHVDTADFNSENIQPQLIENYDGKSAIKLGESGFYLDPKEFESLTKYEGHTLITTDGTTLLGADDKSGVAEIVTFADYLIKHPEIEHGKIRLAFGPDEEIGTGANLFDVDLFDADFAYTVDGGPEGELEYETFNAASLKVDIQGKNVHPSTAYGVMVNASLLAIEFNDRLPKDEVPEKTKDREGFFLLTDMSGNVDQASLSYIIRDFEKDGLARRKELAQSIAKEMNESLDVERVQVTIKDQYANMYEVIKDHMYVVDLARQAMHNLDIKTDEKAVRGGTDGSKISFMGLPTPNLFAGGENMHGRYEYVSVQTMEKAVDVLLEIATLNVKGEN</sequence>
<evidence type="ECO:0000256" key="8">
    <source>
        <dbReference type="ARBA" id="ARBA00023049"/>
    </source>
</evidence>
<feature type="domain" description="Peptidase M20 dimerisation" evidence="10">
    <location>
        <begin position="209"/>
        <end position="307"/>
    </location>
</feature>
<dbReference type="EMBL" id="JAWMWG010000001">
    <property type="protein sequence ID" value="MEJ6348489.1"/>
    <property type="molecule type" value="Genomic_DNA"/>
</dbReference>
<feature type="binding site" evidence="9">
    <location>
        <position position="143"/>
    </location>
    <ligand>
        <name>Zn(2+)</name>
        <dbReference type="ChEBI" id="CHEBI:29105"/>
        <label>2</label>
    </ligand>
</feature>
<keyword evidence="12" id="KW-1185">Reference proteome</keyword>
<dbReference type="Pfam" id="PF07687">
    <property type="entry name" value="M20_dimer"/>
    <property type="match status" value="1"/>
</dbReference>
<evidence type="ECO:0000256" key="3">
    <source>
        <dbReference type="ARBA" id="ARBA00022438"/>
    </source>
</evidence>
<dbReference type="Pfam" id="PF01546">
    <property type="entry name" value="Peptidase_M20"/>
    <property type="match status" value="1"/>
</dbReference>
<evidence type="ECO:0000313" key="12">
    <source>
        <dbReference type="Proteomes" id="UP001377804"/>
    </source>
</evidence>
<comment type="cofactor">
    <cofactor evidence="9">
        <name>Zn(2+)</name>
        <dbReference type="ChEBI" id="CHEBI:29105"/>
    </cofactor>
    <text evidence="9">Binds 2 Zn(2+) ions per subunit.</text>
</comment>
<dbReference type="InterPro" id="IPR010161">
    <property type="entry name" value="Peptidase_M20B"/>
</dbReference>
<gene>
    <name evidence="9 11" type="primary">pepT</name>
    <name evidence="11" type="ORF">R4Y45_04510</name>
</gene>
<name>A0ABU8SGK1_9LACO</name>
<evidence type="ECO:0000259" key="10">
    <source>
        <dbReference type="Pfam" id="PF07687"/>
    </source>
</evidence>
<dbReference type="PROSITE" id="PS00758">
    <property type="entry name" value="ARGE_DAPE_CPG2_1"/>
    <property type="match status" value="1"/>
</dbReference>
<protein>
    <recommendedName>
        <fullName evidence="9">Peptidase T</fullName>
        <ecNumber evidence="9">3.4.11.4</ecNumber>
    </recommendedName>
    <alternativeName>
        <fullName evidence="9">Aminotripeptidase</fullName>
        <shortName evidence="9">Tripeptidase</shortName>
    </alternativeName>
    <alternativeName>
        <fullName evidence="9">Tripeptide aminopeptidase</fullName>
    </alternativeName>
</protein>
<evidence type="ECO:0000256" key="9">
    <source>
        <dbReference type="HAMAP-Rule" id="MF_00550"/>
    </source>
</evidence>
<dbReference type="GO" id="GO:0045148">
    <property type="term" value="F:tripeptide aminopeptidase activity"/>
    <property type="evidence" value="ECO:0007669"/>
    <property type="project" value="UniProtKB-EC"/>
</dbReference>
<keyword evidence="9" id="KW-0963">Cytoplasm</keyword>
<keyword evidence="7 9" id="KW-0862">Zinc</keyword>
<keyword evidence="3 9" id="KW-0031">Aminopeptidase</keyword>
<evidence type="ECO:0000256" key="6">
    <source>
        <dbReference type="ARBA" id="ARBA00022801"/>
    </source>
</evidence>
<organism evidence="11 12">
    <name type="scientific">Holzapfeliella saturejae</name>
    <dbReference type="NCBI Taxonomy" id="3082953"/>
    <lineage>
        <taxon>Bacteria</taxon>
        <taxon>Bacillati</taxon>
        <taxon>Bacillota</taxon>
        <taxon>Bacilli</taxon>
        <taxon>Lactobacillales</taxon>
        <taxon>Lactobacillaceae</taxon>
        <taxon>Holzapfeliella</taxon>
    </lineage>
</organism>
<feature type="binding site" evidence="9">
    <location>
        <position position="81"/>
    </location>
    <ligand>
        <name>Zn(2+)</name>
        <dbReference type="ChEBI" id="CHEBI:29105"/>
        <label>1</label>
    </ligand>
</feature>
<comment type="function">
    <text evidence="9">Cleaves the N-terminal amino acid of tripeptides.</text>
</comment>
<dbReference type="NCBIfam" id="TIGR01882">
    <property type="entry name" value="peptidase-T"/>
    <property type="match status" value="1"/>
</dbReference>
<dbReference type="PROSITE" id="PS00759">
    <property type="entry name" value="ARGE_DAPE_CPG2_2"/>
    <property type="match status" value="1"/>
</dbReference>
<dbReference type="CDD" id="cd03892">
    <property type="entry name" value="M20_peptT"/>
    <property type="match status" value="1"/>
</dbReference>
<feature type="binding site" evidence="9">
    <location>
        <position position="178"/>
    </location>
    <ligand>
        <name>Zn(2+)</name>
        <dbReference type="ChEBI" id="CHEBI:29105"/>
        <label>2</label>
    </ligand>
</feature>
<dbReference type="Gene3D" id="3.30.70.360">
    <property type="match status" value="1"/>
</dbReference>
<dbReference type="PANTHER" id="PTHR42994">
    <property type="entry name" value="PEPTIDASE T"/>
    <property type="match status" value="1"/>
</dbReference>
<dbReference type="InterPro" id="IPR002933">
    <property type="entry name" value="Peptidase_M20"/>
</dbReference>
<evidence type="ECO:0000256" key="7">
    <source>
        <dbReference type="ARBA" id="ARBA00022833"/>
    </source>
</evidence>
<keyword evidence="4 9" id="KW-0645">Protease</keyword>
<dbReference type="SUPFAM" id="SSF53187">
    <property type="entry name" value="Zn-dependent exopeptidases"/>
    <property type="match status" value="1"/>
</dbReference>
<dbReference type="SUPFAM" id="SSF55031">
    <property type="entry name" value="Bacterial exopeptidase dimerisation domain"/>
    <property type="match status" value="1"/>
</dbReference>
<feature type="binding site" evidence="9">
    <location>
        <position position="200"/>
    </location>
    <ligand>
        <name>Zn(2+)</name>
        <dbReference type="ChEBI" id="CHEBI:29105"/>
        <label>1</label>
    </ligand>
</feature>
<comment type="similarity">
    <text evidence="2 9">Belongs to the peptidase M20B family.</text>
</comment>
<proteinExistence type="inferred from homology"/>
<comment type="subcellular location">
    <subcellularLocation>
        <location evidence="9">Cytoplasm</location>
    </subcellularLocation>
</comment>
<feature type="active site" description="Proton acceptor" evidence="9">
    <location>
        <position position="177"/>
    </location>
</feature>
<accession>A0ABU8SGK1</accession>
<evidence type="ECO:0000256" key="5">
    <source>
        <dbReference type="ARBA" id="ARBA00022723"/>
    </source>
</evidence>
<dbReference type="EC" id="3.4.11.4" evidence="9"/>
<dbReference type="InterPro" id="IPR036264">
    <property type="entry name" value="Bact_exopeptidase_dim_dom"/>
</dbReference>
<keyword evidence="8 9" id="KW-0482">Metalloprotease</keyword>
<feature type="active site" evidence="9">
    <location>
        <position position="83"/>
    </location>
</feature>
<comment type="caution">
    <text evidence="11">The sequence shown here is derived from an EMBL/GenBank/DDBJ whole genome shotgun (WGS) entry which is preliminary data.</text>
</comment>
<dbReference type="PANTHER" id="PTHR42994:SF1">
    <property type="entry name" value="PEPTIDASE T"/>
    <property type="match status" value="1"/>
</dbReference>
<dbReference type="NCBIfam" id="NF003976">
    <property type="entry name" value="PRK05469.1"/>
    <property type="match status" value="1"/>
</dbReference>
<evidence type="ECO:0000256" key="2">
    <source>
        <dbReference type="ARBA" id="ARBA00009692"/>
    </source>
</evidence>
<feature type="binding site" evidence="9">
    <location>
        <position position="143"/>
    </location>
    <ligand>
        <name>Zn(2+)</name>
        <dbReference type="ChEBI" id="CHEBI:29105"/>
        <label>1</label>
    </ligand>
</feature>
<keyword evidence="6 9" id="KW-0378">Hydrolase</keyword>
<dbReference type="PIRSF" id="PIRSF037215">
    <property type="entry name" value="Peptidase_M20B"/>
    <property type="match status" value="1"/>
</dbReference>
<comment type="catalytic activity">
    <reaction evidence="1 9">
        <text>Release of the N-terminal residue from a tripeptide.</text>
        <dbReference type="EC" id="3.4.11.4"/>
    </reaction>
</comment>
<dbReference type="InterPro" id="IPR001261">
    <property type="entry name" value="ArgE/DapE_CS"/>
</dbReference>
<evidence type="ECO:0000256" key="1">
    <source>
        <dbReference type="ARBA" id="ARBA00000870"/>
    </source>
</evidence>
<dbReference type="InterPro" id="IPR011650">
    <property type="entry name" value="Peptidase_M20_dimer"/>
</dbReference>
<dbReference type="NCBIfam" id="NF009920">
    <property type="entry name" value="PRK13381.1"/>
    <property type="match status" value="1"/>
</dbReference>
<dbReference type="Proteomes" id="UP001377804">
    <property type="component" value="Unassembled WGS sequence"/>
</dbReference>
<dbReference type="HAMAP" id="MF_00550">
    <property type="entry name" value="Aminopeptidase_M20"/>
    <property type="match status" value="1"/>
</dbReference>
<keyword evidence="5 9" id="KW-0479">Metal-binding</keyword>
<dbReference type="Gene3D" id="3.40.630.10">
    <property type="entry name" value="Zn peptidases"/>
    <property type="match status" value="1"/>
</dbReference>
<evidence type="ECO:0000313" key="11">
    <source>
        <dbReference type="EMBL" id="MEJ6348489.1"/>
    </source>
</evidence>
<feature type="binding site" evidence="9">
    <location>
        <position position="382"/>
    </location>
    <ligand>
        <name>Zn(2+)</name>
        <dbReference type="ChEBI" id="CHEBI:29105"/>
        <label>2</label>
    </ligand>
</feature>
<dbReference type="RefSeq" id="WP_339969705.1">
    <property type="nucleotide sequence ID" value="NZ_JAWMWG010000001.1"/>
</dbReference>